<evidence type="ECO:0000313" key="1">
    <source>
        <dbReference type="EMBL" id="CAG7819630.1"/>
    </source>
</evidence>
<protein>
    <recommendedName>
        <fullName evidence="3">Integrase catalytic domain-containing protein</fullName>
    </recommendedName>
</protein>
<evidence type="ECO:0000313" key="2">
    <source>
        <dbReference type="Proteomes" id="UP000708208"/>
    </source>
</evidence>
<evidence type="ECO:0008006" key="3">
    <source>
        <dbReference type="Google" id="ProtNLM"/>
    </source>
</evidence>
<dbReference type="OrthoDB" id="6624197at2759"/>
<dbReference type="AlphaFoldDB" id="A0A8J2KQV0"/>
<accession>A0A8J2KQV0</accession>
<keyword evidence="2" id="KW-1185">Reference proteome</keyword>
<proteinExistence type="predicted"/>
<comment type="caution">
    <text evidence="1">The sequence shown here is derived from an EMBL/GenBank/DDBJ whole genome shotgun (WGS) entry which is preliminary data.</text>
</comment>
<name>A0A8J2KQV0_9HEXA</name>
<reference evidence="1" key="1">
    <citation type="submission" date="2021-06" db="EMBL/GenBank/DDBJ databases">
        <authorList>
            <person name="Hodson N. C."/>
            <person name="Mongue J. A."/>
            <person name="Jaron S. K."/>
        </authorList>
    </citation>
    <scope>NUCLEOTIDE SEQUENCE</scope>
</reference>
<organism evidence="1 2">
    <name type="scientific">Allacma fusca</name>
    <dbReference type="NCBI Taxonomy" id="39272"/>
    <lineage>
        <taxon>Eukaryota</taxon>
        <taxon>Metazoa</taxon>
        <taxon>Ecdysozoa</taxon>
        <taxon>Arthropoda</taxon>
        <taxon>Hexapoda</taxon>
        <taxon>Collembola</taxon>
        <taxon>Symphypleona</taxon>
        <taxon>Sminthuridae</taxon>
        <taxon>Allacma</taxon>
    </lineage>
</organism>
<dbReference type="PANTHER" id="PTHR47331">
    <property type="entry name" value="PHD-TYPE DOMAIN-CONTAINING PROTEIN"/>
    <property type="match status" value="1"/>
</dbReference>
<gene>
    <name evidence="1" type="ORF">AFUS01_LOCUS30063</name>
</gene>
<dbReference type="EMBL" id="CAJVCH010455143">
    <property type="protein sequence ID" value="CAG7819630.1"/>
    <property type="molecule type" value="Genomic_DNA"/>
</dbReference>
<dbReference type="Proteomes" id="UP000708208">
    <property type="component" value="Unassembled WGS sequence"/>
</dbReference>
<sequence>MPLRDLFEFLSKFCSGRNQIPLNWQAPLQDGCVRVGGRLENAPQLTYNRQHPLILPAYHHLTTIIVRQLYQAHLHAGPTLLLHAIQQKTETTKQLMKNLPASRVTPTRAFLNCGVDFAGTLCPMQGRSNKLFKCSIALFVCFAVRAIHLEAVSGMTSDSFIAALHRFISRRGLTAEIHSDCGTNIVGAAKELR</sequence>
<dbReference type="PANTHER" id="PTHR47331:SF2">
    <property type="match status" value="1"/>
</dbReference>